<proteinExistence type="predicted"/>
<dbReference type="PROSITE" id="PS51448">
    <property type="entry name" value="P_TREFOIL_2"/>
    <property type="match status" value="2"/>
</dbReference>
<sequence length="129" mass="14149">MGSQGIRLLAGLLVLGLCALAMAEKPSACQCSRISPKNRTNCGFPGISSDDCFSNGCCFDSTIRNVPWCFDPLPKQENQECIMEVSARVNCGFPGISSEECASRNCCFSDTIRQVPWCFYPLSVEDCHY</sequence>
<dbReference type="PROSITE" id="PS00025">
    <property type="entry name" value="P_TREFOIL_1"/>
    <property type="match status" value="2"/>
</dbReference>
<dbReference type="InterPro" id="IPR044913">
    <property type="entry name" value="P_trefoil_dom_sf"/>
</dbReference>
<evidence type="ECO:0000256" key="7">
    <source>
        <dbReference type="ARBA" id="ARBA00044091"/>
    </source>
</evidence>
<evidence type="ECO:0000256" key="8">
    <source>
        <dbReference type="PROSITE-ProRule" id="PRU00779"/>
    </source>
</evidence>
<organism evidence="11 12">
    <name type="scientific">Ceratotherium simum simum</name>
    <name type="common">Southern white rhinoceros</name>
    <dbReference type="NCBI Taxonomy" id="73337"/>
    <lineage>
        <taxon>Eukaryota</taxon>
        <taxon>Metazoa</taxon>
        <taxon>Chordata</taxon>
        <taxon>Craniata</taxon>
        <taxon>Vertebrata</taxon>
        <taxon>Euteleostomi</taxon>
        <taxon>Mammalia</taxon>
        <taxon>Eutheria</taxon>
        <taxon>Laurasiatheria</taxon>
        <taxon>Perissodactyla</taxon>
        <taxon>Rhinocerotidae</taxon>
        <taxon>Ceratotherium</taxon>
    </lineage>
</organism>
<keyword evidence="2" id="KW-0964">Secreted</keyword>
<dbReference type="RefSeq" id="XP_014642354.1">
    <property type="nucleotide sequence ID" value="XM_014786868.1"/>
</dbReference>
<evidence type="ECO:0000256" key="2">
    <source>
        <dbReference type="ARBA" id="ARBA00022525"/>
    </source>
</evidence>
<dbReference type="PRINTS" id="PR00680">
    <property type="entry name" value="PTREFOIL"/>
</dbReference>
<dbReference type="PANTHER" id="PTHR13826:SF17">
    <property type="entry name" value="TREFOIL FACTOR 2"/>
    <property type="match status" value="1"/>
</dbReference>
<evidence type="ECO:0000256" key="3">
    <source>
        <dbReference type="ARBA" id="ARBA00022729"/>
    </source>
</evidence>
<protein>
    <recommendedName>
        <fullName evidence="7">Trefoil factor 2</fullName>
    </recommendedName>
</protein>
<dbReference type="Gene3D" id="4.10.110.10">
    <property type="entry name" value="Spasmolytic Protein, domain 1"/>
    <property type="match status" value="2"/>
</dbReference>
<dbReference type="SUPFAM" id="SSF57492">
    <property type="entry name" value="Trefoil"/>
    <property type="match status" value="2"/>
</dbReference>
<name>A0ABM1CS23_CERSS</name>
<dbReference type="InterPro" id="IPR000519">
    <property type="entry name" value="P_trefoil_dom"/>
</dbReference>
<evidence type="ECO:0000256" key="4">
    <source>
        <dbReference type="ARBA" id="ARBA00022737"/>
    </source>
</evidence>
<feature type="disulfide bond" evidence="8">
    <location>
        <begin position="91"/>
        <end position="106"/>
    </location>
</feature>
<evidence type="ECO:0000313" key="11">
    <source>
        <dbReference type="Proteomes" id="UP000694910"/>
    </source>
</evidence>
<feature type="domain" description="P-type" evidence="10">
    <location>
        <begin position="79"/>
        <end position="122"/>
    </location>
</feature>
<dbReference type="Proteomes" id="UP000694910">
    <property type="component" value="Unplaced"/>
</dbReference>
<reference evidence="12" key="1">
    <citation type="submission" date="2025-08" db="UniProtKB">
        <authorList>
            <consortium name="RefSeq"/>
        </authorList>
    </citation>
    <scope>IDENTIFICATION</scope>
</reference>
<dbReference type="GeneID" id="101402441"/>
<feature type="disulfide bond" evidence="8">
    <location>
        <begin position="81"/>
        <end position="107"/>
    </location>
</feature>
<dbReference type="SMART" id="SM00018">
    <property type="entry name" value="PD"/>
    <property type="match status" value="2"/>
</dbReference>
<feature type="disulfide bond" evidence="8">
    <location>
        <begin position="101"/>
        <end position="118"/>
    </location>
</feature>
<keyword evidence="5 8" id="KW-1015">Disulfide bond</keyword>
<dbReference type="Pfam" id="PF00088">
    <property type="entry name" value="Trefoil"/>
    <property type="match status" value="2"/>
</dbReference>
<feature type="chain" id="PRO_5045153756" description="Trefoil factor 2" evidence="9">
    <location>
        <begin position="24"/>
        <end position="129"/>
    </location>
</feature>
<evidence type="ECO:0000256" key="9">
    <source>
        <dbReference type="SAM" id="SignalP"/>
    </source>
</evidence>
<evidence type="ECO:0000259" key="10">
    <source>
        <dbReference type="PROSITE" id="PS51448"/>
    </source>
</evidence>
<dbReference type="InterPro" id="IPR017957">
    <property type="entry name" value="P_trefoil_CS"/>
</dbReference>
<feature type="domain" description="P-type" evidence="10">
    <location>
        <begin position="29"/>
        <end position="73"/>
    </location>
</feature>
<evidence type="ECO:0000313" key="12">
    <source>
        <dbReference type="RefSeq" id="XP_014642354.1"/>
    </source>
</evidence>
<keyword evidence="3 9" id="KW-0732">Signal</keyword>
<feature type="disulfide bond" evidence="8">
    <location>
        <begin position="42"/>
        <end position="57"/>
    </location>
</feature>
<feature type="signal peptide" evidence="9">
    <location>
        <begin position="1"/>
        <end position="23"/>
    </location>
</feature>
<comment type="caution">
    <text evidence="8">Lacks conserved residue(s) required for the propagation of feature annotation.</text>
</comment>
<evidence type="ECO:0000256" key="1">
    <source>
        <dbReference type="ARBA" id="ARBA00004613"/>
    </source>
</evidence>
<comment type="subcellular location">
    <subcellularLocation>
        <location evidence="1">Secreted</location>
    </subcellularLocation>
</comment>
<keyword evidence="4" id="KW-0677">Repeat</keyword>
<evidence type="ECO:0000256" key="5">
    <source>
        <dbReference type="ARBA" id="ARBA00023157"/>
    </source>
</evidence>
<dbReference type="InterPro" id="IPR017994">
    <property type="entry name" value="P_trefoil_chordata"/>
</dbReference>
<accession>A0ABM1CS23</accession>
<feature type="disulfide bond" evidence="8">
    <location>
        <begin position="52"/>
        <end position="69"/>
    </location>
</feature>
<gene>
    <name evidence="12" type="primary">LOC101402441</name>
</gene>
<comment type="function">
    <text evidence="6">Inhibits gastrointestinal motility and gastric acid secretion. Could function as a structural component of gastric mucus, possibly by stabilizing glycoproteins in the mucus gel through interactions with carbohydrate side chains.</text>
</comment>
<dbReference type="PANTHER" id="PTHR13826">
    <property type="entry name" value="INTESTINAL TREFOIL FACTOR-RELATED"/>
    <property type="match status" value="1"/>
</dbReference>
<dbReference type="CDD" id="cd00111">
    <property type="entry name" value="Trefoil"/>
    <property type="match status" value="2"/>
</dbReference>
<keyword evidence="11" id="KW-1185">Reference proteome</keyword>
<evidence type="ECO:0000256" key="6">
    <source>
        <dbReference type="ARBA" id="ARBA00043900"/>
    </source>
</evidence>